<dbReference type="CDD" id="cd14279">
    <property type="entry name" value="CUE"/>
    <property type="match status" value="1"/>
</dbReference>
<organism evidence="3 4">
    <name type="scientific">Verruconis gallopava</name>
    <dbReference type="NCBI Taxonomy" id="253628"/>
    <lineage>
        <taxon>Eukaryota</taxon>
        <taxon>Fungi</taxon>
        <taxon>Dikarya</taxon>
        <taxon>Ascomycota</taxon>
        <taxon>Pezizomycotina</taxon>
        <taxon>Dothideomycetes</taxon>
        <taxon>Pleosporomycetidae</taxon>
        <taxon>Venturiales</taxon>
        <taxon>Sympoventuriaceae</taxon>
        <taxon>Verruconis</taxon>
    </lineage>
</organism>
<reference evidence="3 4" key="1">
    <citation type="submission" date="2015-01" db="EMBL/GenBank/DDBJ databases">
        <title>The Genome Sequence of Ochroconis gallopava CBS43764.</title>
        <authorList>
            <consortium name="The Broad Institute Genomics Platform"/>
            <person name="Cuomo C."/>
            <person name="de Hoog S."/>
            <person name="Gorbushina A."/>
            <person name="Stielow B."/>
            <person name="Teixiera M."/>
            <person name="Abouelleil A."/>
            <person name="Chapman S.B."/>
            <person name="Priest M."/>
            <person name="Young S.K."/>
            <person name="Wortman J."/>
            <person name="Nusbaum C."/>
            <person name="Birren B."/>
        </authorList>
    </citation>
    <scope>NUCLEOTIDE SEQUENCE [LARGE SCALE GENOMIC DNA]</scope>
    <source>
        <strain evidence="3 4">CBS 43764</strain>
    </source>
</reference>
<dbReference type="GO" id="GO:0005634">
    <property type="term" value="C:nucleus"/>
    <property type="evidence" value="ECO:0007669"/>
    <property type="project" value="TreeGrafter"/>
</dbReference>
<dbReference type="Gene3D" id="3.30.1370.110">
    <property type="match status" value="1"/>
</dbReference>
<dbReference type="RefSeq" id="XP_016214177.1">
    <property type="nucleotide sequence ID" value="XM_016357975.1"/>
</dbReference>
<feature type="region of interest" description="Disordered" evidence="1">
    <location>
        <begin position="55"/>
        <end position="83"/>
    </location>
</feature>
<evidence type="ECO:0000256" key="1">
    <source>
        <dbReference type="SAM" id="MobiDB-lite"/>
    </source>
</evidence>
<dbReference type="PROSITE" id="PS50828">
    <property type="entry name" value="SMR"/>
    <property type="match status" value="1"/>
</dbReference>
<dbReference type="GeneID" id="27312574"/>
<sequence length="522" mass="55529">MVESVILDLEQEYVPLDSALIRAIVLDYDLSKAEDVQVVREQLETLRASAVADDAAGFDPSGTSGNDCISQSSHAASRSEPESASIATGVSGLSLEATSGSGSNSSDSQSQVLDEYASLSEDAKLALLVELFPSLRPVDVKFTLGKCENDLGRAMDVLLNQVFFEEEDGSGSLVAMRGVDAFSSPAQMPAPRRGRAKKSKARKFQDLNEHARSASAPAHAPAAVNRWEHANNEISFIATRVRMPIRAVASLYHMSGASQARTIAALMQAQMRDGTAQKVDAQQEAYAVDLTQDFPALSFEHCLALIRLTTPSTAYAHELAKALTMNGEDTMPPEALMPQYVPVKLDDETSLGPKSAAPSAATTPVGDTKSLLAARSAAFENASRYYRKGKSNPLMGGAAAYYSQIGRDYSAALHSAQALDADALVASQSSATHLDLHGVTVKEATRIATERVKAWWDGLGERKIPGGGRAIGEGYRIVTGVGRHSEGGVAKLGPAVSRALVREGWRVEIGSGEVVVRGRIRT</sequence>
<feature type="compositionally biased region" description="Polar residues" evidence="1">
    <location>
        <begin position="61"/>
        <end position="76"/>
    </location>
</feature>
<evidence type="ECO:0000313" key="3">
    <source>
        <dbReference type="EMBL" id="KIW04308.1"/>
    </source>
</evidence>
<dbReference type="STRING" id="253628.A0A0D2ABU0"/>
<dbReference type="SMART" id="SM00463">
    <property type="entry name" value="SMR"/>
    <property type="match status" value="1"/>
</dbReference>
<dbReference type="InterPro" id="IPR036063">
    <property type="entry name" value="Smr_dom_sf"/>
</dbReference>
<protein>
    <recommendedName>
        <fullName evidence="2">Smr domain-containing protein</fullName>
    </recommendedName>
</protein>
<dbReference type="HOGENOM" id="CLU_023589_0_0_1"/>
<dbReference type="Pfam" id="PF26286">
    <property type="entry name" value="UBA_10"/>
    <property type="match status" value="1"/>
</dbReference>
<feature type="domain" description="Smr" evidence="2">
    <location>
        <begin position="434"/>
        <end position="519"/>
    </location>
</feature>
<dbReference type="GO" id="GO:0004519">
    <property type="term" value="F:endonuclease activity"/>
    <property type="evidence" value="ECO:0007669"/>
    <property type="project" value="TreeGrafter"/>
</dbReference>
<dbReference type="SUPFAM" id="SSF160443">
    <property type="entry name" value="SMR domain-like"/>
    <property type="match status" value="1"/>
</dbReference>
<dbReference type="Proteomes" id="UP000053259">
    <property type="component" value="Unassembled WGS sequence"/>
</dbReference>
<dbReference type="InParanoid" id="A0A0D2ABU0"/>
<dbReference type="VEuPathDB" id="FungiDB:PV09_04601"/>
<dbReference type="OrthoDB" id="443981at2759"/>
<dbReference type="InterPro" id="IPR002625">
    <property type="entry name" value="Smr_dom"/>
</dbReference>
<dbReference type="InterPro" id="IPR058864">
    <property type="entry name" value="UBA_10"/>
</dbReference>
<dbReference type="PANTHER" id="PTHR46535:SF1">
    <property type="entry name" value="NEDD4-BINDING PROTEIN 2"/>
    <property type="match status" value="1"/>
</dbReference>
<gene>
    <name evidence="3" type="ORF">PV09_04601</name>
</gene>
<keyword evidence="4" id="KW-1185">Reference proteome</keyword>
<name>A0A0D2ABU0_9PEZI</name>
<proteinExistence type="predicted"/>
<dbReference type="InterPro" id="IPR052772">
    <property type="entry name" value="Endo/PolyKinase_Domain-Protein"/>
</dbReference>
<accession>A0A0D2ABU0</accession>
<dbReference type="AlphaFoldDB" id="A0A0D2ABU0"/>
<dbReference type="EMBL" id="KN847541">
    <property type="protein sequence ID" value="KIW04308.1"/>
    <property type="molecule type" value="Genomic_DNA"/>
</dbReference>
<dbReference type="PANTHER" id="PTHR46535">
    <property type="entry name" value="NEDD4-BINDING PROTEIN 2"/>
    <property type="match status" value="1"/>
</dbReference>
<evidence type="ECO:0000313" key="4">
    <source>
        <dbReference type="Proteomes" id="UP000053259"/>
    </source>
</evidence>
<dbReference type="InterPro" id="IPR009060">
    <property type="entry name" value="UBA-like_sf"/>
</dbReference>
<evidence type="ECO:0000259" key="2">
    <source>
        <dbReference type="PROSITE" id="PS50828"/>
    </source>
</evidence>
<dbReference type="SUPFAM" id="SSF46934">
    <property type="entry name" value="UBA-like"/>
    <property type="match status" value="1"/>
</dbReference>